<organism evidence="1 2">
    <name type="scientific">Cichorium intybus</name>
    <name type="common">Chicory</name>
    <dbReference type="NCBI Taxonomy" id="13427"/>
    <lineage>
        <taxon>Eukaryota</taxon>
        <taxon>Viridiplantae</taxon>
        <taxon>Streptophyta</taxon>
        <taxon>Embryophyta</taxon>
        <taxon>Tracheophyta</taxon>
        <taxon>Spermatophyta</taxon>
        <taxon>Magnoliopsida</taxon>
        <taxon>eudicotyledons</taxon>
        <taxon>Gunneridae</taxon>
        <taxon>Pentapetalae</taxon>
        <taxon>asterids</taxon>
        <taxon>campanulids</taxon>
        <taxon>Asterales</taxon>
        <taxon>Asteraceae</taxon>
        <taxon>Cichorioideae</taxon>
        <taxon>Cichorieae</taxon>
        <taxon>Cichoriinae</taxon>
        <taxon>Cichorium</taxon>
    </lineage>
</organism>
<accession>A0ACB8Z1L8</accession>
<reference evidence="2" key="1">
    <citation type="journal article" date="2022" name="Mol. Ecol. Resour.">
        <title>The genomes of chicory, endive, great burdock and yacon provide insights into Asteraceae palaeo-polyploidization history and plant inulin production.</title>
        <authorList>
            <person name="Fan W."/>
            <person name="Wang S."/>
            <person name="Wang H."/>
            <person name="Wang A."/>
            <person name="Jiang F."/>
            <person name="Liu H."/>
            <person name="Zhao H."/>
            <person name="Xu D."/>
            <person name="Zhang Y."/>
        </authorList>
    </citation>
    <scope>NUCLEOTIDE SEQUENCE [LARGE SCALE GENOMIC DNA]</scope>
    <source>
        <strain evidence="2">cv. Punajuju</strain>
    </source>
</reference>
<gene>
    <name evidence="1" type="ORF">L2E82_49811</name>
</gene>
<reference evidence="1 2" key="2">
    <citation type="journal article" date="2022" name="Mol. Ecol. Resour.">
        <title>The genomes of chicory, endive, great burdock and yacon provide insights into Asteraceae paleo-polyploidization history and plant inulin production.</title>
        <authorList>
            <person name="Fan W."/>
            <person name="Wang S."/>
            <person name="Wang H."/>
            <person name="Wang A."/>
            <person name="Jiang F."/>
            <person name="Liu H."/>
            <person name="Zhao H."/>
            <person name="Xu D."/>
            <person name="Zhang Y."/>
        </authorList>
    </citation>
    <scope>NUCLEOTIDE SEQUENCE [LARGE SCALE GENOMIC DNA]</scope>
    <source>
        <strain evidence="2">cv. Punajuju</strain>
        <tissue evidence="1">Leaves</tissue>
    </source>
</reference>
<name>A0ACB8Z1L8_CICIN</name>
<dbReference type="Proteomes" id="UP001055811">
    <property type="component" value="Linkage Group LG09"/>
</dbReference>
<sequence>MPTTENDMPSGSLPLALQSLFYKLQLKLDDERVTKEDMKKALDEQYGGEEELPQENPGYNNSPFKFTKFSNAYMLVYTRESDKEKIICNVDEKDVAEHLRVSSPLLILHGAADKVTDPNISKFLYEKAAIKDKYLKLYDGSYRCILEGESDERIFEVLDDIIAWSNSHWTKQSMDMITQGTIVLELRWRSNTVSMFGRSQLLGRAEVSWSGVFESPNMEIERWLMMKSKKKDVKAPSVLIAMKIEVHFGCEVDLVERKRKNKWDERCGCCHGDCSDNTCVDGELFAIEAGLDAF</sequence>
<evidence type="ECO:0000313" key="1">
    <source>
        <dbReference type="EMBL" id="KAI3691452.1"/>
    </source>
</evidence>
<proteinExistence type="predicted"/>
<protein>
    <submittedName>
        <fullName evidence="1">Uncharacterized protein</fullName>
    </submittedName>
</protein>
<keyword evidence="2" id="KW-1185">Reference proteome</keyword>
<dbReference type="EMBL" id="CM042017">
    <property type="protein sequence ID" value="KAI3691452.1"/>
    <property type="molecule type" value="Genomic_DNA"/>
</dbReference>
<evidence type="ECO:0000313" key="2">
    <source>
        <dbReference type="Proteomes" id="UP001055811"/>
    </source>
</evidence>
<comment type="caution">
    <text evidence="1">The sequence shown here is derived from an EMBL/GenBank/DDBJ whole genome shotgun (WGS) entry which is preliminary data.</text>
</comment>